<keyword evidence="3" id="KW-1185">Reference proteome</keyword>
<dbReference type="STRING" id="797419.SAMN05216556_10983"/>
<protein>
    <submittedName>
        <fullName evidence="2">Uncharacterized protein</fullName>
    </submittedName>
</protein>
<gene>
    <name evidence="2" type="ORF">SAMN04487908_10833</name>
</gene>
<dbReference type="OrthoDB" id="1444720at2"/>
<dbReference type="RefSeq" id="WP_073216951.1">
    <property type="nucleotide sequence ID" value="NZ_FNNS01000009.1"/>
</dbReference>
<dbReference type="AlphaFoldDB" id="A0A1M6FRW8"/>
<accession>A0A1M6FRW8</accession>
<evidence type="ECO:0000313" key="2">
    <source>
        <dbReference type="EMBL" id="SHJ00369.1"/>
    </source>
</evidence>
<sequence>MKNVFKLFVLSFFLMAFQCDDDMGSSLVFNTFKTSVTPQSNFTLNDTIWVTGKISSRVFDNETNDSIFFNDHPFSDEFLVMKLINSNPEVTSEGAIDHFKIVTSVGDSYTSVCDESNLIAQNALGSDMEFYTYKIGFVPLQTADYVFSFRDATLTNSERNEHIIQNYLMAAHPGEIGFDQCGSYSYRILSETNREFYFTVR</sequence>
<reference evidence="3" key="1">
    <citation type="submission" date="2016-11" db="EMBL/GenBank/DDBJ databases">
        <authorList>
            <person name="Varghese N."/>
            <person name="Submissions S."/>
        </authorList>
    </citation>
    <scope>NUCLEOTIDE SEQUENCE [LARGE SCALE GENOMIC DNA]</scope>
    <source>
        <strain evidence="3">DSM 26349</strain>
    </source>
</reference>
<evidence type="ECO:0000313" key="3">
    <source>
        <dbReference type="Proteomes" id="UP000184172"/>
    </source>
</evidence>
<organism evidence="2 3">
    <name type="scientific">Aequorivita viscosa</name>
    <dbReference type="NCBI Taxonomy" id="797419"/>
    <lineage>
        <taxon>Bacteria</taxon>
        <taxon>Pseudomonadati</taxon>
        <taxon>Bacteroidota</taxon>
        <taxon>Flavobacteriia</taxon>
        <taxon>Flavobacteriales</taxon>
        <taxon>Flavobacteriaceae</taxon>
        <taxon>Aequorivita</taxon>
    </lineage>
</organism>
<name>A0A1M6FRW8_9FLAO</name>
<feature type="signal peptide" evidence="1">
    <location>
        <begin position="1"/>
        <end position="18"/>
    </location>
</feature>
<feature type="chain" id="PRO_5009917490" evidence="1">
    <location>
        <begin position="19"/>
        <end position="201"/>
    </location>
</feature>
<keyword evidence="1" id="KW-0732">Signal</keyword>
<dbReference type="Proteomes" id="UP000184172">
    <property type="component" value="Unassembled WGS sequence"/>
</dbReference>
<proteinExistence type="predicted"/>
<evidence type="ECO:0000256" key="1">
    <source>
        <dbReference type="SAM" id="SignalP"/>
    </source>
</evidence>
<dbReference type="EMBL" id="FQYV01000008">
    <property type="protein sequence ID" value="SHJ00369.1"/>
    <property type="molecule type" value="Genomic_DNA"/>
</dbReference>